<reference evidence="2" key="1">
    <citation type="journal article" date="2023" name="J. Hosp. Infect.">
        <title>Cross-contamination of carbapenem-resistant Gram-negative bacteria between patients and hospital environment in the first year of a newly built surgical ward.</title>
        <authorList>
            <person name="Boutin S."/>
            <person name="Scherrer M."/>
            <person name="Spath I."/>
            <person name="Kocer K."/>
            <person name="Heeg K."/>
            <person name="Nurjadi D."/>
        </authorList>
    </citation>
    <scope>NUCLEOTIDE SEQUENCE</scope>
    <source>
        <strain evidence="2">KE10384</strain>
    </source>
</reference>
<dbReference type="Proteomes" id="UP001303386">
    <property type="component" value="Unassembled WGS sequence"/>
</dbReference>
<evidence type="ECO:0000313" key="2">
    <source>
        <dbReference type="EMBL" id="MEA8797884.1"/>
    </source>
</evidence>
<dbReference type="EMBL" id="JARELW010000001">
    <property type="protein sequence ID" value="MEA8797884.1"/>
    <property type="molecule type" value="Genomic_DNA"/>
</dbReference>
<protein>
    <submittedName>
        <fullName evidence="2">Uncharacterized protein</fullName>
    </submittedName>
</protein>
<dbReference type="RefSeq" id="WP_142966324.1">
    <property type="nucleotide sequence ID" value="NZ_CABGWN010000002.1"/>
</dbReference>
<keyword evidence="1" id="KW-0472">Membrane</keyword>
<evidence type="ECO:0000313" key="3">
    <source>
        <dbReference type="Proteomes" id="UP001303386"/>
    </source>
</evidence>
<organism evidence="2 3">
    <name type="scientific">Klebsiella aerogenes</name>
    <name type="common">Enterobacter aerogenes</name>
    <dbReference type="NCBI Taxonomy" id="548"/>
    <lineage>
        <taxon>Bacteria</taxon>
        <taxon>Pseudomonadati</taxon>
        <taxon>Pseudomonadota</taxon>
        <taxon>Gammaproteobacteria</taxon>
        <taxon>Enterobacterales</taxon>
        <taxon>Enterobacteriaceae</taxon>
        <taxon>Klebsiella/Raoultella group</taxon>
        <taxon>Klebsiella</taxon>
    </lineage>
</organism>
<gene>
    <name evidence="2" type="ORF">PZT46_01240</name>
</gene>
<keyword evidence="1" id="KW-1133">Transmembrane helix</keyword>
<evidence type="ECO:0000256" key="1">
    <source>
        <dbReference type="SAM" id="Phobius"/>
    </source>
</evidence>
<sequence length="191" mass="21743">MAEEFSKKKLLQGVIFTLLITIATGLGNVLSAFFMLDVKKQETEDNRLADARRHATELHCMKLEQSASLAAEIVFRADRGYPNRVTLSDLIYGGEMPAKRVYDEKIEEEQRDLEHKVFGLLPYLLPDEAQVMEKITLQHIVVTGMRTSKVPVERRAPPSEGGFNFNNEMNELRSAGSRMGQMFREKCMSMK</sequence>
<keyword evidence="1" id="KW-0812">Transmembrane</keyword>
<feature type="transmembrane region" description="Helical" evidence="1">
    <location>
        <begin position="14"/>
        <end position="36"/>
    </location>
</feature>
<comment type="caution">
    <text evidence="2">The sequence shown here is derived from an EMBL/GenBank/DDBJ whole genome shotgun (WGS) entry which is preliminary data.</text>
</comment>
<name>A0AAW9LIL1_KLEAE</name>
<dbReference type="AlphaFoldDB" id="A0AAW9LIL1"/>
<proteinExistence type="predicted"/>
<accession>A0AAW9LIL1</accession>